<sequence>MSSFSLYPINCYLHFLSVNTSYRHNHDICVQLYNIISTSVCISPTNLFWVIIIISITSLQMAKFKRVAEAFDEAAAKARRLCGGDQYSPPETAEDLSDLVKSFMERGEEGGLGEEREGNINGSESDGDCSDWELRDELSALLGCGDDDQVERNIREEVEKACGVVGNGLTSPGFKRRVVARLRDRGFDAGLCKSKWDRIGRFPSGSHEYMDVIVSRTRYIIEFSLSDEFSIARATECYSSLLQLVPPIFVGKVEELKQVVRLMCNAIKVSMKSMDMHVPPWRRFGYMKAKWFGSDFERTTGKVTVEMSSGPGSDLDRQRSVGFGPVPLVFPYHCREDFASKVGLKVGQLAVAFDGANILL</sequence>
<gene>
    <name evidence="3" type="ORF">RHSIM_Rhsim13G0147000</name>
</gene>
<dbReference type="EMBL" id="WJXA01000013">
    <property type="protein sequence ID" value="KAF7120359.1"/>
    <property type="molecule type" value="Genomic_DNA"/>
</dbReference>
<keyword evidence="2" id="KW-0812">Transmembrane</keyword>
<evidence type="ECO:0000313" key="3">
    <source>
        <dbReference type="EMBL" id="KAF7120359.1"/>
    </source>
</evidence>
<protein>
    <recommendedName>
        <fullName evidence="5">DUF506 family protein</fullName>
    </recommendedName>
</protein>
<reference evidence="3" key="1">
    <citation type="submission" date="2019-11" db="EMBL/GenBank/DDBJ databases">
        <authorList>
            <person name="Liu Y."/>
            <person name="Hou J."/>
            <person name="Li T.-Q."/>
            <person name="Guan C.-H."/>
            <person name="Wu X."/>
            <person name="Wu H.-Z."/>
            <person name="Ling F."/>
            <person name="Zhang R."/>
            <person name="Shi X.-G."/>
            <person name="Ren J.-P."/>
            <person name="Chen E.-F."/>
            <person name="Sun J.-M."/>
        </authorList>
    </citation>
    <scope>NUCLEOTIDE SEQUENCE</scope>
    <source>
        <strain evidence="3">Adult_tree_wgs_1</strain>
        <tissue evidence="3">Leaves</tissue>
    </source>
</reference>
<dbReference type="PANTHER" id="PTHR31579:SF42">
    <property type="entry name" value="DUF506 FAMILY PROTEIN (DUF506)"/>
    <property type="match status" value="1"/>
</dbReference>
<dbReference type="NCBIfam" id="TIGR01615">
    <property type="entry name" value="A_thal_3542"/>
    <property type="match status" value="1"/>
</dbReference>
<dbReference type="AlphaFoldDB" id="A0A834FZ80"/>
<feature type="region of interest" description="Disordered" evidence="1">
    <location>
        <begin position="108"/>
        <end position="129"/>
    </location>
</feature>
<keyword evidence="4" id="KW-1185">Reference proteome</keyword>
<proteinExistence type="predicted"/>
<feature type="transmembrane region" description="Helical" evidence="2">
    <location>
        <begin position="32"/>
        <end position="56"/>
    </location>
</feature>
<keyword evidence="2" id="KW-0472">Membrane</keyword>
<accession>A0A834FZ80</accession>
<name>A0A834FZ80_RHOSS</name>
<comment type="caution">
    <text evidence="3">The sequence shown here is derived from an EMBL/GenBank/DDBJ whole genome shotgun (WGS) entry which is preliminary data.</text>
</comment>
<evidence type="ECO:0000313" key="4">
    <source>
        <dbReference type="Proteomes" id="UP000626092"/>
    </source>
</evidence>
<evidence type="ECO:0008006" key="5">
    <source>
        <dbReference type="Google" id="ProtNLM"/>
    </source>
</evidence>
<dbReference type="Proteomes" id="UP000626092">
    <property type="component" value="Unassembled WGS sequence"/>
</dbReference>
<evidence type="ECO:0000256" key="1">
    <source>
        <dbReference type="SAM" id="MobiDB-lite"/>
    </source>
</evidence>
<dbReference type="InterPro" id="IPR006502">
    <property type="entry name" value="PDDEXK-like"/>
</dbReference>
<feature type="compositionally biased region" description="Basic and acidic residues" evidence="1">
    <location>
        <begin position="108"/>
        <end position="118"/>
    </location>
</feature>
<evidence type="ECO:0000256" key="2">
    <source>
        <dbReference type="SAM" id="Phobius"/>
    </source>
</evidence>
<organism evidence="3 4">
    <name type="scientific">Rhododendron simsii</name>
    <name type="common">Sims's rhododendron</name>
    <dbReference type="NCBI Taxonomy" id="118357"/>
    <lineage>
        <taxon>Eukaryota</taxon>
        <taxon>Viridiplantae</taxon>
        <taxon>Streptophyta</taxon>
        <taxon>Embryophyta</taxon>
        <taxon>Tracheophyta</taxon>
        <taxon>Spermatophyta</taxon>
        <taxon>Magnoliopsida</taxon>
        <taxon>eudicotyledons</taxon>
        <taxon>Gunneridae</taxon>
        <taxon>Pentapetalae</taxon>
        <taxon>asterids</taxon>
        <taxon>Ericales</taxon>
        <taxon>Ericaceae</taxon>
        <taxon>Ericoideae</taxon>
        <taxon>Rhodoreae</taxon>
        <taxon>Rhododendron</taxon>
    </lineage>
</organism>
<dbReference type="PANTHER" id="PTHR31579">
    <property type="entry name" value="OS03G0796600 PROTEIN"/>
    <property type="match status" value="1"/>
</dbReference>
<dbReference type="Pfam" id="PF04720">
    <property type="entry name" value="PDDEXK_6"/>
    <property type="match status" value="1"/>
</dbReference>
<dbReference type="OrthoDB" id="548115at2759"/>
<keyword evidence="2" id="KW-1133">Transmembrane helix</keyword>